<keyword evidence="2" id="KW-1185">Reference proteome</keyword>
<dbReference type="AlphaFoldDB" id="A0A1B1Y8X2"/>
<name>A0A1B1Y8X2_9FLAO</name>
<dbReference type="KEGG" id="wfu:AXE80_13350"/>
<dbReference type="STRING" id="1790137.AXE80_13350"/>
<dbReference type="Pfam" id="PF21850">
    <property type="entry name" value="DUF6909"/>
    <property type="match status" value="2"/>
</dbReference>
<evidence type="ECO:0000313" key="1">
    <source>
        <dbReference type="EMBL" id="ANW97215.1"/>
    </source>
</evidence>
<sequence>MEHKEKILAQKSKRAIETMYITMLHLFNRGHYKPMGMSGSSLRKALLELEPEIYGSISDPKKFELQGLLYVLDRLPEGIESCRFINLTATEGLDEGHFTRIVPPKRRRNCYRIDGEQMNIEITRGRSDIYDVLTHLTFMYLESHKLLNRMFVGYKNEISHEWEKLQELVLSKDEITQEDREVLFVYLSNLLSRSFDEVKSVYKQLSTKKNPDKFFKIIYGLGTLAAQEKVNNQYRLIRFSDGLIDQVGKHIYGNIWARNIKNVLFNKGMLGRPIHIISSNMHSVLNVLYAKKALNYKSEDVFMLYKQLSEVKSKAERDKVLQYALKNGLTEVNDTSGANIDVQIIDTSFINQSSKEKAPVIIVMDYAFGEQAYETMDELLKPYNHGLEDEIKLDVESVSIMGKAGILFGDKGDVMIPTAHILEGTADNYFFTNELNENQFKKLNLNTFTGNMVTVLGTSLQNKSILNYFKSTSWNTVGLEMEGAHYQKAIQIASQVRNHISKKVKVRYAYYASDNPLHSGSTLASGGLGMKGVKPTYAITEAILGQIFNY</sequence>
<accession>A0A1B1Y8X2</accession>
<protein>
    <submittedName>
        <fullName evidence="1">Uncharacterized protein</fullName>
    </submittedName>
</protein>
<organism evidence="1 2">
    <name type="scientific">Wenyingzhuangia fucanilytica</name>
    <dbReference type="NCBI Taxonomy" id="1790137"/>
    <lineage>
        <taxon>Bacteria</taxon>
        <taxon>Pseudomonadati</taxon>
        <taxon>Bacteroidota</taxon>
        <taxon>Flavobacteriia</taxon>
        <taxon>Flavobacteriales</taxon>
        <taxon>Flavobacteriaceae</taxon>
        <taxon>Wenyingzhuangia</taxon>
    </lineage>
</organism>
<evidence type="ECO:0000313" key="2">
    <source>
        <dbReference type="Proteomes" id="UP000092967"/>
    </source>
</evidence>
<dbReference type="RefSeq" id="WP_068828199.1">
    <property type="nucleotide sequence ID" value="NZ_CP014224.1"/>
</dbReference>
<dbReference type="InterPro" id="IPR054204">
    <property type="entry name" value="DUF6909"/>
</dbReference>
<gene>
    <name evidence="1" type="ORF">AXE80_13350</name>
</gene>
<dbReference type="Proteomes" id="UP000092967">
    <property type="component" value="Chromosome"/>
</dbReference>
<reference evidence="1 2" key="1">
    <citation type="submission" date="2016-02" db="EMBL/GenBank/DDBJ databases">
        <authorList>
            <person name="Wen L."/>
            <person name="He K."/>
            <person name="Yang H."/>
        </authorList>
    </citation>
    <scope>NUCLEOTIDE SEQUENCE [LARGE SCALE GENOMIC DNA]</scope>
    <source>
        <strain evidence="1 2">CZ1127</strain>
    </source>
</reference>
<dbReference type="OrthoDB" id="9776951at2"/>
<proteinExistence type="predicted"/>
<dbReference type="EMBL" id="CP014224">
    <property type="protein sequence ID" value="ANW97215.1"/>
    <property type="molecule type" value="Genomic_DNA"/>
</dbReference>